<dbReference type="EMBL" id="JAPDNS010000001">
    <property type="protein sequence ID" value="MCW3484996.1"/>
    <property type="molecule type" value="Genomic_DNA"/>
</dbReference>
<dbReference type="Proteomes" id="UP001207742">
    <property type="component" value="Unassembled WGS sequence"/>
</dbReference>
<dbReference type="RefSeq" id="WP_264730945.1">
    <property type="nucleotide sequence ID" value="NZ_JAPDNR010000001.1"/>
</dbReference>
<feature type="signal peptide" evidence="1">
    <location>
        <begin position="1"/>
        <end position="19"/>
    </location>
</feature>
<evidence type="ECO:0000256" key="1">
    <source>
        <dbReference type="SAM" id="SignalP"/>
    </source>
</evidence>
<gene>
    <name evidence="2" type="ORF">OL497_13890</name>
</gene>
<sequence>MKYSFLTALLLTSGTAVFAQNATTISVNDTRSIQEIPDSFRRQARFDMKFRNVVGVPGTGHYSAMLTMAPWNDSTGGKVHQLNFNAGGIFYRQGLQKQGWENWTKLITDSGAQTINGAFTFTGTDRMQEFNSPRTGAYQYTSYTDPGGRRAWVGIDPQNNYTIAREKGGHILLLGANVGIGTSDPAYKLAVNGTIGAQRVKVTSTGWPDFVFREDYALPALKEVAAFIAAHRHLPDIPAAGEIEQEGHDLGEMNKKLLQKIEELTLYMIQQDKKLEAVRKELQQLKAARQK</sequence>
<accession>A0ABT3IM08</accession>
<comment type="caution">
    <text evidence="2">The sequence shown here is derived from an EMBL/GenBank/DDBJ whole genome shotgun (WGS) entry which is preliminary data.</text>
</comment>
<organism evidence="2 3">
    <name type="scientific">Chitinophaga nivalis</name>
    <dbReference type="NCBI Taxonomy" id="2991709"/>
    <lineage>
        <taxon>Bacteria</taxon>
        <taxon>Pseudomonadati</taxon>
        <taxon>Bacteroidota</taxon>
        <taxon>Chitinophagia</taxon>
        <taxon>Chitinophagales</taxon>
        <taxon>Chitinophagaceae</taxon>
        <taxon>Chitinophaga</taxon>
    </lineage>
</organism>
<name>A0ABT3IM08_9BACT</name>
<protein>
    <recommendedName>
        <fullName evidence="4">Cell wall anchor protein</fullName>
    </recommendedName>
</protein>
<keyword evidence="3" id="KW-1185">Reference proteome</keyword>
<reference evidence="2 3" key="1">
    <citation type="submission" date="2022-10" db="EMBL/GenBank/DDBJ databases">
        <title>Chitinophaga nivalis PC15 sp. nov., isolated from Pyeongchang county, South Korea.</title>
        <authorList>
            <person name="Trinh H.N."/>
        </authorList>
    </citation>
    <scope>NUCLEOTIDE SEQUENCE [LARGE SCALE GENOMIC DNA]</scope>
    <source>
        <strain evidence="2 3">PC14</strain>
    </source>
</reference>
<evidence type="ECO:0000313" key="2">
    <source>
        <dbReference type="EMBL" id="MCW3484996.1"/>
    </source>
</evidence>
<proteinExistence type="predicted"/>
<feature type="chain" id="PRO_5047411775" description="Cell wall anchor protein" evidence="1">
    <location>
        <begin position="20"/>
        <end position="291"/>
    </location>
</feature>
<keyword evidence="1" id="KW-0732">Signal</keyword>
<evidence type="ECO:0000313" key="3">
    <source>
        <dbReference type="Proteomes" id="UP001207742"/>
    </source>
</evidence>
<evidence type="ECO:0008006" key="4">
    <source>
        <dbReference type="Google" id="ProtNLM"/>
    </source>
</evidence>